<dbReference type="InterPro" id="IPR036812">
    <property type="entry name" value="NAD(P)_OxRdtase_dom_sf"/>
</dbReference>
<feature type="site" description="Lowers pKa of active site Tyr" evidence="5">
    <location>
        <position position="72"/>
    </location>
</feature>
<feature type="active site" description="Proton donor" evidence="3">
    <location>
        <position position="47"/>
    </location>
</feature>
<dbReference type="SUPFAM" id="SSF51430">
    <property type="entry name" value="NAD(P)-linked oxidoreductase"/>
    <property type="match status" value="1"/>
</dbReference>
<dbReference type="Pfam" id="PF00248">
    <property type="entry name" value="Aldo_ket_red"/>
    <property type="match status" value="1"/>
</dbReference>
<dbReference type="PIRSF" id="PIRSF000097">
    <property type="entry name" value="AKR"/>
    <property type="match status" value="1"/>
</dbReference>
<dbReference type="InterPro" id="IPR020471">
    <property type="entry name" value="AKR"/>
</dbReference>
<dbReference type="InParanoid" id="A0A168M4Y9"/>
<dbReference type="OrthoDB" id="416253at2759"/>
<dbReference type="GO" id="GO:0016491">
    <property type="term" value="F:oxidoreductase activity"/>
    <property type="evidence" value="ECO:0007669"/>
    <property type="project" value="UniProtKB-KW"/>
</dbReference>
<dbReference type="PROSITE" id="PS00798">
    <property type="entry name" value="ALDOKETO_REDUCTASE_1"/>
    <property type="match status" value="1"/>
</dbReference>
<evidence type="ECO:0000313" key="7">
    <source>
        <dbReference type="EMBL" id="SAL97960.1"/>
    </source>
</evidence>
<protein>
    <recommendedName>
        <fullName evidence="6">NADP-dependent oxidoreductase domain-containing protein</fullName>
    </recommendedName>
</protein>
<gene>
    <name evidence="7" type="primary">ABSGL_03487.1 scaffold 4609</name>
</gene>
<sequence>MSATLNTGAKIPLVGLGTWQSKPNEVYQAVLDAIKAGYRHIDTAYIYGNEKEVGQAIKDSGVPREELFVTTKLWNTSHRPEDVQPALETSLKLLQLDYLDLYLIHWPVAFQPGEEKVPKDSEGNVLFDQTTYLDTWKALEKLDKSKVRAIGVSNFNKATLKNIIDNGTVRPAVNQVELHPYLRQDDLLQFAKEHGIHVTAYSPLGSTNSPILKDEKVLAIAQKYNKSAAQIVLSWNVQRGVSVIPKSVTTSRIIENFAVTELAQDDFKALEQVIGGEERRIVDPRNFWNVDVFGLL</sequence>
<evidence type="ECO:0000256" key="3">
    <source>
        <dbReference type="PIRSR" id="PIRSR000097-1"/>
    </source>
</evidence>
<dbReference type="Proteomes" id="UP000078561">
    <property type="component" value="Unassembled WGS sequence"/>
</dbReference>
<evidence type="ECO:0000259" key="6">
    <source>
        <dbReference type="Pfam" id="PF00248"/>
    </source>
</evidence>
<dbReference type="FunFam" id="3.20.20.100:FF:000007">
    <property type="entry name" value="NAD(P)H-dependent D-xylose reductase xyl1"/>
    <property type="match status" value="1"/>
</dbReference>
<proteinExistence type="inferred from homology"/>
<evidence type="ECO:0000313" key="8">
    <source>
        <dbReference type="Proteomes" id="UP000078561"/>
    </source>
</evidence>
<accession>A0A168M4Y9</accession>
<feature type="binding site" evidence="4">
    <location>
        <position position="105"/>
    </location>
    <ligand>
        <name>substrate</name>
    </ligand>
</feature>
<comment type="similarity">
    <text evidence="1">Belongs to the aldo/keto reductase family.</text>
</comment>
<evidence type="ECO:0000256" key="5">
    <source>
        <dbReference type="PIRSR" id="PIRSR000097-3"/>
    </source>
</evidence>
<evidence type="ECO:0000256" key="1">
    <source>
        <dbReference type="ARBA" id="ARBA00007905"/>
    </source>
</evidence>
<evidence type="ECO:0000256" key="4">
    <source>
        <dbReference type="PIRSR" id="PIRSR000097-2"/>
    </source>
</evidence>
<dbReference type="PRINTS" id="PR00069">
    <property type="entry name" value="ALDKETRDTASE"/>
</dbReference>
<keyword evidence="2" id="KW-0560">Oxidoreductase</keyword>
<name>A0A168M4Y9_ABSGL</name>
<dbReference type="STRING" id="4829.A0A168M4Y9"/>
<dbReference type="Gene3D" id="3.20.20.100">
    <property type="entry name" value="NADP-dependent oxidoreductase domain"/>
    <property type="match status" value="1"/>
</dbReference>
<dbReference type="OMA" id="CHFKGIT"/>
<evidence type="ECO:0000256" key="2">
    <source>
        <dbReference type="ARBA" id="ARBA00023002"/>
    </source>
</evidence>
<dbReference type="InterPro" id="IPR018170">
    <property type="entry name" value="Aldo/ket_reductase_CS"/>
</dbReference>
<dbReference type="FunCoup" id="A0A168M4Y9">
    <property type="interactions" value="565"/>
</dbReference>
<dbReference type="InterPro" id="IPR023210">
    <property type="entry name" value="NADP_OxRdtase_dom"/>
</dbReference>
<reference evidence="7" key="1">
    <citation type="submission" date="2016-04" db="EMBL/GenBank/DDBJ databases">
        <authorList>
            <person name="Evans L.H."/>
            <person name="Alamgir A."/>
            <person name="Owens N."/>
            <person name="Weber N.D."/>
            <person name="Virtaneva K."/>
            <person name="Barbian K."/>
            <person name="Babar A."/>
            <person name="Rosenke K."/>
        </authorList>
    </citation>
    <scope>NUCLEOTIDE SEQUENCE [LARGE SCALE GENOMIC DNA]</scope>
    <source>
        <strain evidence="7">CBS 101.48</strain>
    </source>
</reference>
<dbReference type="AlphaFoldDB" id="A0A168M4Y9"/>
<dbReference type="EMBL" id="LT552047">
    <property type="protein sequence ID" value="SAL97960.1"/>
    <property type="molecule type" value="Genomic_DNA"/>
</dbReference>
<dbReference type="PROSITE" id="PS00063">
    <property type="entry name" value="ALDOKETO_REDUCTASE_3"/>
    <property type="match status" value="1"/>
</dbReference>
<dbReference type="PANTHER" id="PTHR11732">
    <property type="entry name" value="ALDO/KETO REDUCTASE"/>
    <property type="match status" value="1"/>
</dbReference>
<feature type="domain" description="NADP-dependent oxidoreductase" evidence="6">
    <location>
        <begin position="15"/>
        <end position="273"/>
    </location>
</feature>
<organism evidence="7">
    <name type="scientific">Absidia glauca</name>
    <name type="common">Pin mould</name>
    <dbReference type="NCBI Taxonomy" id="4829"/>
    <lineage>
        <taxon>Eukaryota</taxon>
        <taxon>Fungi</taxon>
        <taxon>Fungi incertae sedis</taxon>
        <taxon>Mucoromycota</taxon>
        <taxon>Mucoromycotina</taxon>
        <taxon>Mucoromycetes</taxon>
        <taxon>Mucorales</taxon>
        <taxon>Cunninghamellaceae</taxon>
        <taxon>Absidia</taxon>
    </lineage>
</organism>
<keyword evidence="8" id="KW-1185">Reference proteome</keyword>